<protein>
    <submittedName>
        <fullName evidence="1">Uncharacterized protein</fullName>
    </submittedName>
</protein>
<dbReference type="AlphaFoldDB" id="A0AAJ6NWK8"/>
<reference evidence="1 2" key="1">
    <citation type="journal article" date="2023" name="Limnol Oceanogr Lett">
        <title>Environmental adaptations by the intertidal Antarctic cyanobacterium Halotia branconii CENA392 as revealed using long-read genome sequencing.</title>
        <authorList>
            <person name="Dextro R.B."/>
            <person name="Delbaje E."/>
            <person name="Freitas P.N.N."/>
            <person name="Geraldes V."/>
            <person name="Pinto E."/>
            <person name="Long P.F."/>
            <person name="Fiore M.F."/>
        </authorList>
    </citation>
    <scope>NUCLEOTIDE SEQUENCE [LARGE SCALE GENOMIC DNA]</scope>
    <source>
        <strain evidence="1 2">CENA392</strain>
    </source>
</reference>
<gene>
    <name evidence="1" type="ORF">QI031_10820</name>
</gene>
<name>A0AAJ6NWK8_9CYAN</name>
<keyword evidence="2" id="KW-1185">Reference proteome</keyword>
<evidence type="ECO:0000313" key="2">
    <source>
        <dbReference type="Proteomes" id="UP001223520"/>
    </source>
</evidence>
<dbReference type="KEGG" id="hbq:QI031_10820"/>
<sequence>MRLIKKFEKPIPKQTKTIEKLKQQNLQVDIIEMQESNIPLIDHPVVESVGNSGWEVSDIWKDIRLDSF</sequence>
<dbReference type="EMBL" id="CP124543">
    <property type="protein sequence ID" value="WGV27935.1"/>
    <property type="molecule type" value="Genomic_DNA"/>
</dbReference>
<evidence type="ECO:0000313" key="1">
    <source>
        <dbReference type="EMBL" id="WGV27935.1"/>
    </source>
</evidence>
<accession>A0AAJ6NWK8</accession>
<dbReference type="RefSeq" id="WP_281485170.1">
    <property type="nucleotide sequence ID" value="NZ_CP124543.1"/>
</dbReference>
<dbReference type="Proteomes" id="UP001223520">
    <property type="component" value="Chromosome"/>
</dbReference>
<proteinExistence type="predicted"/>
<organism evidence="1 2">
    <name type="scientific">Halotia branconii CENA392</name>
    <dbReference type="NCBI Taxonomy" id="1539056"/>
    <lineage>
        <taxon>Bacteria</taxon>
        <taxon>Bacillati</taxon>
        <taxon>Cyanobacteriota</taxon>
        <taxon>Cyanophyceae</taxon>
        <taxon>Nostocales</taxon>
        <taxon>Nodulariaceae</taxon>
        <taxon>Halotia</taxon>
    </lineage>
</organism>